<dbReference type="InterPro" id="IPR050865">
    <property type="entry name" value="BEACH_Domain"/>
</dbReference>
<comment type="caution">
    <text evidence="7">The sequence shown here is derived from an EMBL/GenBank/DDBJ whole genome shotgun (WGS) entry which is preliminary data.</text>
</comment>
<dbReference type="EMBL" id="JAOAOG010000020">
    <property type="protein sequence ID" value="KAJ6254398.1"/>
    <property type="molecule type" value="Genomic_DNA"/>
</dbReference>
<dbReference type="Pfam" id="PF20426">
    <property type="entry name" value="NBCH_WD40"/>
    <property type="match status" value="1"/>
</dbReference>
<dbReference type="PROSITE" id="PS00678">
    <property type="entry name" value="WD_REPEATS_1"/>
    <property type="match status" value="1"/>
</dbReference>
<reference evidence="7" key="1">
    <citation type="submission" date="2022-08" db="EMBL/GenBank/DDBJ databases">
        <title>Novel sulfate-reducing endosymbionts in the free-living metamonad Anaeramoeba.</title>
        <authorList>
            <person name="Jerlstrom-Hultqvist J."/>
            <person name="Cepicka I."/>
            <person name="Gallot-Lavallee L."/>
            <person name="Salas-Leiva D."/>
            <person name="Curtis B.A."/>
            <person name="Zahonova K."/>
            <person name="Pipaliya S."/>
            <person name="Dacks J."/>
            <person name="Roger A.J."/>
        </authorList>
    </citation>
    <scope>NUCLEOTIDE SEQUENCE</scope>
    <source>
        <strain evidence="7">Schooner1</strain>
    </source>
</reference>
<evidence type="ECO:0000256" key="4">
    <source>
        <dbReference type="SAM" id="MobiDB-lite"/>
    </source>
</evidence>
<dbReference type="Gene3D" id="2.30.29.30">
    <property type="entry name" value="Pleckstrin-homology domain (PH domain)/Phosphotyrosine-binding domain (PTB)"/>
    <property type="match status" value="1"/>
</dbReference>
<dbReference type="InterPro" id="IPR000409">
    <property type="entry name" value="BEACH_dom"/>
</dbReference>
<dbReference type="SMART" id="SM00320">
    <property type="entry name" value="WD40"/>
    <property type="match status" value="2"/>
</dbReference>
<keyword evidence="2" id="KW-0677">Repeat</keyword>
<evidence type="ECO:0000256" key="2">
    <source>
        <dbReference type="ARBA" id="ARBA00022737"/>
    </source>
</evidence>
<proteinExistence type="predicted"/>
<dbReference type="PROSITE" id="PS50294">
    <property type="entry name" value="WD_REPEATS_REGION"/>
    <property type="match status" value="1"/>
</dbReference>
<dbReference type="PROSITE" id="PS51783">
    <property type="entry name" value="PH_BEACH"/>
    <property type="match status" value="1"/>
</dbReference>
<dbReference type="Proteomes" id="UP001150062">
    <property type="component" value="Unassembled WGS sequence"/>
</dbReference>
<organism evidence="7 8">
    <name type="scientific">Anaeramoeba flamelloides</name>
    <dbReference type="NCBI Taxonomy" id="1746091"/>
    <lineage>
        <taxon>Eukaryota</taxon>
        <taxon>Metamonada</taxon>
        <taxon>Anaeramoebidae</taxon>
        <taxon>Anaeramoeba</taxon>
    </lineage>
</organism>
<keyword evidence="1 3" id="KW-0853">WD repeat</keyword>
<evidence type="ECO:0000259" key="5">
    <source>
        <dbReference type="PROSITE" id="PS50197"/>
    </source>
</evidence>
<sequence>MDQNKNQNKNKNDNETENEKEKEREKNEKEKKKENENESEKKNETENEKEKEKEKEKNENENEKENGNESEKKNEIENEIEKENEKNKNEKEKKNENENEKNENEKKKENENEKEKENENEKKNNKEKDQKKKKENSNLNHKKRKEIDTNTIDFKILFKNINNKNINYQKNDKEILIVSLTYLIHNLNFINQKKVEYLKRWTVQKISKPVKLKKYQDQQILNKYNKRIRLISHQIIQIIIDHYQFYQKELKDESNNQIFSKNYQDCNLLIKKKNFKIINFIKIINNNDWKYVMKKHLQSIQKKFEKKINNKLLIEKILNQSKNKIINLFKFEQENNNLLKNSFNSKNQKLKTQMKKNKVISDQYLIKETKFISKQQKKNTKIWFNLFTKLLRENSLLINNDMDIYNWKLDFTEDKFRRRLRLIKYYKPSRFKEASIRRDNKTKIEINSKIEEWNENERVKTIKRVSSSKILNANFLLHQSIYKTLPNNNNTNDGKINANSNNSINNGDDNGNEKKKVFLKMDCSLISIKGVNNGVIILTNKTLEFNTKPSKFNNVINSNQSTKKIKQIWQINQLLEIRSRTYYYKSSSIEIFLSNKKNYFLNFNSNKDRKKILKKILYLKPKNLKYFDNGEKPLELLKKSGITKRWLNREISNFDYLMKLNTFAGRTFNDLSQYPIFPWIISNYETEKLDLNDIKNYRDLSKPVGIINPDHTEILQLKYESMKGNEEIPPFHHGTHYSVSAGVMYFLIRLEPFTSREISLHDGKFDNPDRIFRSIQRCWNNIINSLTFVRELIPEFYYLPEFLINNNQLDLGVSYETKERVNGVQLPPWAKGSAEEFIKTNKDALESEYVSAHLHEWIDLIFGYKARGEEAVRATNVFYHYTYEDNVDLDSIQDPVQQEIMKTQIESYGQCPTQLFVKPHPKRLSHQELEIEKKINKYNYNYNFQLNNLQLSLKLYKITSQPIKYLKIFNINNESNLGGAYKLFLIDKNRNYYLYSVNYTKRDKQFLIEKIHSSSMNQNHQQQIGVPFCSRIKHNTVNCYSVNKNCKIIYSCGYWDDSLLVHSIENGKLLQSITSHRNVVTCLSHHKNVLITGSRDTTIRIWELDKRGGTIKAQSESVLYGHSDEITCLDLNVSLDVAVSASKDGTLIIHSIIKKKIMRRISFYSPISFIKITNHGQIITYSKLERRIRLLSINGKLLEKRFGPYVDSLIYNPKKDLLYTIAENELTIRNVHMLTRLGNWEINGKIGTFDISENNQVLICGREDGQILFSPL</sequence>
<dbReference type="InterPro" id="IPR011993">
    <property type="entry name" value="PH-like_dom_sf"/>
</dbReference>
<dbReference type="InterPro" id="IPR036372">
    <property type="entry name" value="BEACH_dom_sf"/>
</dbReference>
<dbReference type="InterPro" id="IPR036322">
    <property type="entry name" value="WD40_repeat_dom_sf"/>
</dbReference>
<dbReference type="InterPro" id="IPR019775">
    <property type="entry name" value="WD40_repeat_CS"/>
</dbReference>
<dbReference type="SUPFAM" id="SSF50729">
    <property type="entry name" value="PH domain-like"/>
    <property type="match status" value="1"/>
</dbReference>
<protein>
    <submittedName>
        <fullName evidence="7">Beige/beach-related</fullName>
    </submittedName>
</protein>
<dbReference type="Pfam" id="PF14844">
    <property type="entry name" value="PH_BEACH"/>
    <property type="match status" value="1"/>
</dbReference>
<keyword evidence="8" id="KW-1185">Reference proteome</keyword>
<evidence type="ECO:0000313" key="8">
    <source>
        <dbReference type="Proteomes" id="UP001150062"/>
    </source>
</evidence>
<dbReference type="PROSITE" id="PS50082">
    <property type="entry name" value="WD_REPEATS_2"/>
    <property type="match status" value="1"/>
</dbReference>
<feature type="repeat" description="WD" evidence="3">
    <location>
        <begin position="1073"/>
        <end position="1105"/>
    </location>
</feature>
<dbReference type="Pfam" id="PF02138">
    <property type="entry name" value="Beach"/>
    <property type="match status" value="1"/>
</dbReference>
<dbReference type="SUPFAM" id="SSF81837">
    <property type="entry name" value="BEACH domain"/>
    <property type="match status" value="1"/>
</dbReference>
<dbReference type="InterPro" id="IPR001680">
    <property type="entry name" value="WD40_rpt"/>
</dbReference>
<name>A0ABQ8ZCA6_9EUKA</name>
<dbReference type="PANTHER" id="PTHR13743:SF112">
    <property type="entry name" value="BEACH DOMAIN-CONTAINING PROTEIN"/>
    <property type="match status" value="1"/>
</dbReference>
<dbReference type="InterPro" id="IPR046851">
    <property type="entry name" value="NBCH_WD40"/>
</dbReference>
<dbReference type="SUPFAM" id="SSF50978">
    <property type="entry name" value="WD40 repeat-like"/>
    <property type="match status" value="1"/>
</dbReference>
<dbReference type="InterPro" id="IPR015943">
    <property type="entry name" value="WD40/YVTN_repeat-like_dom_sf"/>
</dbReference>
<dbReference type="PANTHER" id="PTHR13743">
    <property type="entry name" value="BEIGE/BEACH-RELATED"/>
    <property type="match status" value="1"/>
</dbReference>
<dbReference type="InterPro" id="IPR023362">
    <property type="entry name" value="PH-BEACH_dom"/>
</dbReference>
<dbReference type="SMART" id="SM01026">
    <property type="entry name" value="Beach"/>
    <property type="match status" value="1"/>
</dbReference>
<feature type="compositionally biased region" description="Basic and acidic residues" evidence="4">
    <location>
        <begin position="10"/>
        <end position="136"/>
    </location>
</feature>
<dbReference type="PROSITE" id="PS50197">
    <property type="entry name" value="BEACH"/>
    <property type="match status" value="1"/>
</dbReference>
<feature type="domain" description="BEACH-type PH" evidence="6">
    <location>
        <begin position="512"/>
        <end position="617"/>
    </location>
</feature>
<evidence type="ECO:0000313" key="7">
    <source>
        <dbReference type="EMBL" id="KAJ6254398.1"/>
    </source>
</evidence>
<dbReference type="CDD" id="cd06071">
    <property type="entry name" value="Beach"/>
    <property type="match status" value="1"/>
</dbReference>
<evidence type="ECO:0000256" key="1">
    <source>
        <dbReference type="ARBA" id="ARBA00022574"/>
    </source>
</evidence>
<gene>
    <name evidence="7" type="ORF">M0813_12354</name>
</gene>
<dbReference type="Gene3D" id="2.130.10.10">
    <property type="entry name" value="YVTN repeat-like/Quinoprotein amine dehydrogenase"/>
    <property type="match status" value="1"/>
</dbReference>
<evidence type="ECO:0000259" key="6">
    <source>
        <dbReference type="PROSITE" id="PS51783"/>
    </source>
</evidence>
<evidence type="ECO:0000256" key="3">
    <source>
        <dbReference type="PROSITE-ProRule" id="PRU00221"/>
    </source>
</evidence>
<feature type="domain" description="BEACH" evidence="5">
    <location>
        <begin position="631"/>
        <end position="923"/>
    </location>
</feature>
<feature type="region of interest" description="Disordered" evidence="4">
    <location>
        <begin position="1"/>
        <end position="144"/>
    </location>
</feature>
<dbReference type="Gene3D" id="1.10.1540.10">
    <property type="entry name" value="BEACH domain"/>
    <property type="match status" value="1"/>
</dbReference>
<accession>A0ABQ8ZCA6</accession>